<dbReference type="Proteomes" id="UP000287651">
    <property type="component" value="Unassembled WGS sequence"/>
</dbReference>
<organism evidence="1 2">
    <name type="scientific">Ensete ventricosum</name>
    <name type="common">Abyssinian banana</name>
    <name type="synonym">Musa ensete</name>
    <dbReference type="NCBI Taxonomy" id="4639"/>
    <lineage>
        <taxon>Eukaryota</taxon>
        <taxon>Viridiplantae</taxon>
        <taxon>Streptophyta</taxon>
        <taxon>Embryophyta</taxon>
        <taxon>Tracheophyta</taxon>
        <taxon>Spermatophyta</taxon>
        <taxon>Magnoliopsida</taxon>
        <taxon>Liliopsida</taxon>
        <taxon>Zingiberales</taxon>
        <taxon>Musaceae</taxon>
        <taxon>Ensete</taxon>
    </lineage>
</organism>
<dbReference type="AlphaFoldDB" id="A0A426ZX51"/>
<evidence type="ECO:0000313" key="2">
    <source>
        <dbReference type="Proteomes" id="UP000287651"/>
    </source>
</evidence>
<evidence type="ECO:0000313" key="1">
    <source>
        <dbReference type="EMBL" id="RRT68533.1"/>
    </source>
</evidence>
<name>A0A426ZX51_ENSVE</name>
<dbReference type="EMBL" id="AMZH03004664">
    <property type="protein sequence ID" value="RRT68533.1"/>
    <property type="molecule type" value="Genomic_DNA"/>
</dbReference>
<proteinExistence type="predicted"/>
<sequence length="77" mass="9177">MSIIDFSIVEASDDVAGDHREFTESYREFVDRWLEARWEFVGGCREFADRWLGAHWEFAKGLLRVHRQEIESSSRVR</sequence>
<gene>
    <name evidence="1" type="ORF">B296_00014063</name>
</gene>
<accession>A0A426ZX51</accession>
<protein>
    <submittedName>
        <fullName evidence="1">Uncharacterized protein</fullName>
    </submittedName>
</protein>
<comment type="caution">
    <text evidence="1">The sequence shown here is derived from an EMBL/GenBank/DDBJ whole genome shotgun (WGS) entry which is preliminary data.</text>
</comment>
<reference evidence="1 2" key="1">
    <citation type="journal article" date="2014" name="Agronomy (Basel)">
        <title>A Draft Genome Sequence for Ensete ventricosum, the Drought-Tolerant Tree Against Hunger.</title>
        <authorList>
            <person name="Harrison J."/>
            <person name="Moore K.A."/>
            <person name="Paszkiewicz K."/>
            <person name="Jones T."/>
            <person name="Grant M."/>
            <person name="Ambacheew D."/>
            <person name="Muzemil S."/>
            <person name="Studholme D.J."/>
        </authorList>
    </citation>
    <scope>NUCLEOTIDE SEQUENCE [LARGE SCALE GENOMIC DNA]</scope>
</reference>